<reference evidence="2 3" key="1">
    <citation type="submission" date="2017-10" db="EMBL/GenBank/DDBJ databases">
        <title>The draft genome sequence of Lewinella nigricans NBRC 102662.</title>
        <authorList>
            <person name="Wang K."/>
        </authorList>
    </citation>
    <scope>NUCLEOTIDE SEQUENCE [LARGE SCALE GENOMIC DNA]</scope>
    <source>
        <strain evidence="2 3">NBRC 102662</strain>
    </source>
</reference>
<evidence type="ECO:0000313" key="2">
    <source>
        <dbReference type="EMBL" id="PHN04032.1"/>
    </source>
</evidence>
<dbReference type="EMBL" id="PDUD01000028">
    <property type="protein sequence ID" value="PHN04032.1"/>
    <property type="molecule type" value="Genomic_DNA"/>
</dbReference>
<dbReference type="Proteomes" id="UP000223913">
    <property type="component" value="Unassembled WGS sequence"/>
</dbReference>
<gene>
    <name evidence="2" type="ORF">CRP01_24395</name>
</gene>
<protein>
    <recommendedName>
        <fullName evidence="4">DUF4332 domain-containing protein</fullName>
    </recommendedName>
</protein>
<keyword evidence="3" id="KW-1185">Reference proteome</keyword>
<evidence type="ECO:0000256" key="1">
    <source>
        <dbReference type="SAM" id="Coils"/>
    </source>
</evidence>
<proteinExistence type="predicted"/>
<organism evidence="2 3">
    <name type="scientific">Flavilitoribacter nigricans (strain ATCC 23147 / DSM 23189 / NBRC 102662 / NCIMB 1420 / SS-2)</name>
    <name type="common">Lewinella nigricans</name>
    <dbReference type="NCBI Taxonomy" id="1122177"/>
    <lineage>
        <taxon>Bacteria</taxon>
        <taxon>Pseudomonadati</taxon>
        <taxon>Bacteroidota</taxon>
        <taxon>Saprospiria</taxon>
        <taxon>Saprospirales</taxon>
        <taxon>Lewinellaceae</taxon>
        <taxon>Flavilitoribacter</taxon>
    </lineage>
</organism>
<accession>A0A2D0N675</accession>
<evidence type="ECO:0000313" key="3">
    <source>
        <dbReference type="Proteomes" id="UP000223913"/>
    </source>
</evidence>
<dbReference type="Gene3D" id="1.10.150.20">
    <property type="entry name" value="5' to 3' exonuclease, C-terminal subdomain"/>
    <property type="match status" value="2"/>
</dbReference>
<comment type="caution">
    <text evidence="2">The sequence shown here is derived from an EMBL/GenBank/DDBJ whole genome shotgun (WGS) entry which is preliminary data.</text>
</comment>
<dbReference type="AlphaFoldDB" id="A0A2D0N675"/>
<feature type="coiled-coil region" evidence="1">
    <location>
        <begin position="88"/>
        <end position="115"/>
    </location>
</feature>
<sequence>MTERVDALEEEKAKLLKDIFQANQEVENQQANTRSYQAKIDYLNQQIADFEQGREVPTTVVVTEDDDTEDDTPQVIYAATDTDAVTDLEATNQRLERFEAKLAQLESENQALKQQIRGLHPQETVPQSKSAAVDSSSLIFEIDDVEEEPELKTTPDKTVLHKKIAVADIERDDLTKIEGIGPFLQTKLNEIEVYSYQDIAEWDAARIAEVTDKISYFPGRIEKDNWVGQARSLYHLKQTNPSALVTPLPNAEDLKVIEGIGPKIEQLLKEAGINTWHDLAETDLERLQSILAAAGERYRIHDPSTWSQQALLAANGKWDDLQTMQDELKGGRRV</sequence>
<evidence type="ECO:0008006" key="4">
    <source>
        <dbReference type="Google" id="ProtNLM"/>
    </source>
</evidence>
<keyword evidence="1" id="KW-0175">Coiled coil</keyword>
<name>A0A2D0N675_FLAN2</name>
<dbReference type="Pfam" id="PF14520">
    <property type="entry name" value="HHH_5"/>
    <property type="match status" value="2"/>
</dbReference>
<feature type="coiled-coil region" evidence="1">
    <location>
        <begin position="5"/>
        <end position="32"/>
    </location>
</feature>